<dbReference type="EMBL" id="JBHMDO010000029">
    <property type="protein sequence ID" value="MFB9327810.1"/>
    <property type="molecule type" value="Genomic_DNA"/>
</dbReference>
<evidence type="ECO:0000313" key="2">
    <source>
        <dbReference type="EMBL" id="MFB9327810.1"/>
    </source>
</evidence>
<accession>A0ABV5KSF1</accession>
<reference evidence="2 3" key="1">
    <citation type="submission" date="2024-09" db="EMBL/GenBank/DDBJ databases">
        <authorList>
            <person name="Sun Q."/>
            <person name="Mori K."/>
        </authorList>
    </citation>
    <scope>NUCLEOTIDE SEQUENCE [LARGE SCALE GENOMIC DNA]</scope>
    <source>
        <strain evidence="2 3">TISTR 2452</strain>
    </source>
</reference>
<dbReference type="Proteomes" id="UP001589747">
    <property type="component" value="Unassembled WGS sequence"/>
</dbReference>
<comment type="caution">
    <text evidence="2">The sequence shown here is derived from an EMBL/GenBank/DDBJ whole genome shotgun (WGS) entry which is preliminary data.</text>
</comment>
<evidence type="ECO:0000256" key="1">
    <source>
        <dbReference type="SAM" id="MobiDB-lite"/>
    </source>
</evidence>
<name>A0ABV5KSF1_9BACL</name>
<protein>
    <submittedName>
        <fullName evidence="2">TniB family NTP-binding protein</fullName>
    </submittedName>
</protein>
<dbReference type="Pfam" id="PF05621">
    <property type="entry name" value="TniB"/>
    <property type="match status" value="1"/>
</dbReference>
<sequence length="147" mass="16834">MTFQNGNSLDPEGHHRRAKQENHIPILRVPVPPFRPTPKIMALKILEQYGVLQAPKAYPGELTDRISQLIDVNGTRMIVFDDVQHWIDIDTGRMMTNIAHWIRELADAAQIAVFFCGLPESVEGMDNFQFDRLSNEEIHHNTSIMNC</sequence>
<organism evidence="2 3">
    <name type="scientific">Paenibacillus aurantiacus</name>
    <dbReference type="NCBI Taxonomy" id="1936118"/>
    <lineage>
        <taxon>Bacteria</taxon>
        <taxon>Bacillati</taxon>
        <taxon>Bacillota</taxon>
        <taxon>Bacilli</taxon>
        <taxon>Bacillales</taxon>
        <taxon>Paenibacillaceae</taxon>
        <taxon>Paenibacillus</taxon>
    </lineage>
</organism>
<dbReference type="InterPro" id="IPR008868">
    <property type="entry name" value="TniB"/>
</dbReference>
<dbReference type="RefSeq" id="WP_377496476.1">
    <property type="nucleotide sequence ID" value="NZ_JBHMDO010000029.1"/>
</dbReference>
<proteinExistence type="predicted"/>
<evidence type="ECO:0000313" key="3">
    <source>
        <dbReference type="Proteomes" id="UP001589747"/>
    </source>
</evidence>
<gene>
    <name evidence="2" type="ORF">ACFFSY_17925</name>
</gene>
<feature type="region of interest" description="Disordered" evidence="1">
    <location>
        <begin position="1"/>
        <end position="22"/>
    </location>
</feature>
<keyword evidence="3" id="KW-1185">Reference proteome</keyword>